<proteinExistence type="predicted"/>
<feature type="compositionally biased region" description="Acidic residues" evidence="1">
    <location>
        <begin position="102"/>
        <end position="115"/>
    </location>
</feature>
<organism evidence="2 3">
    <name type="scientific">Sphingomonas aerophila</name>
    <dbReference type="NCBI Taxonomy" id="1344948"/>
    <lineage>
        <taxon>Bacteria</taxon>
        <taxon>Pseudomonadati</taxon>
        <taxon>Pseudomonadota</taxon>
        <taxon>Alphaproteobacteria</taxon>
        <taxon>Sphingomonadales</taxon>
        <taxon>Sphingomonadaceae</taxon>
        <taxon>Sphingomonas</taxon>
    </lineage>
</organism>
<dbReference type="Proteomes" id="UP000546200">
    <property type="component" value="Unassembled WGS sequence"/>
</dbReference>
<evidence type="ECO:0000313" key="2">
    <source>
        <dbReference type="EMBL" id="MBB5716178.1"/>
    </source>
</evidence>
<accession>A0A7W9BFE1</accession>
<evidence type="ECO:0000313" key="3">
    <source>
        <dbReference type="Proteomes" id="UP000546200"/>
    </source>
</evidence>
<reference evidence="2 3" key="1">
    <citation type="submission" date="2020-08" db="EMBL/GenBank/DDBJ databases">
        <title>Genomic Encyclopedia of Type Strains, Phase IV (KMG-IV): sequencing the most valuable type-strain genomes for metagenomic binning, comparative biology and taxonomic classification.</title>
        <authorList>
            <person name="Goeker M."/>
        </authorList>
    </citation>
    <scope>NUCLEOTIDE SEQUENCE [LARGE SCALE GENOMIC DNA]</scope>
    <source>
        <strain evidence="2 3">DSM 100044</strain>
    </source>
</reference>
<comment type="caution">
    <text evidence="2">The sequence shown here is derived from an EMBL/GenBank/DDBJ whole genome shotgun (WGS) entry which is preliminary data.</text>
</comment>
<protein>
    <submittedName>
        <fullName evidence="2">Uncharacterized protein YmfQ (DUF2313 family)</fullName>
    </submittedName>
</protein>
<sequence>MAIKFAGTINAINRGLDSTKPDRGANLIEDWEAALAETDVAGAKGILRDLTALRKQLEKGEPDADRIHALLHRLGAATTKIADKADKNGDKLRDLGQALTEAGEEDHDEEHDEEAAAAPKRGRKKS</sequence>
<dbReference type="AlphaFoldDB" id="A0A7W9BFE1"/>
<keyword evidence="3" id="KW-1185">Reference proteome</keyword>
<feature type="region of interest" description="Disordered" evidence="1">
    <location>
        <begin position="96"/>
        <end position="126"/>
    </location>
</feature>
<gene>
    <name evidence="2" type="ORF">FHS94_003038</name>
</gene>
<evidence type="ECO:0000256" key="1">
    <source>
        <dbReference type="SAM" id="MobiDB-lite"/>
    </source>
</evidence>
<dbReference type="RefSeq" id="WP_184059207.1">
    <property type="nucleotide sequence ID" value="NZ_JACIJK010000009.1"/>
</dbReference>
<name>A0A7W9BFE1_9SPHN</name>
<dbReference type="EMBL" id="JACIJK010000009">
    <property type="protein sequence ID" value="MBB5716178.1"/>
    <property type="molecule type" value="Genomic_DNA"/>
</dbReference>